<keyword evidence="14" id="KW-1185">Reference proteome</keyword>
<evidence type="ECO:0000313" key="13">
    <source>
        <dbReference type="EMBL" id="MTD95896.1"/>
    </source>
</evidence>
<gene>
    <name evidence="13" type="ORF">GIW81_16275</name>
</gene>
<dbReference type="GO" id="GO:0071972">
    <property type="term" value="F:peptidoglycan L,D-transpeptidase activity"/>
    <property type="evidence" value="ECO:0007669"/>
    <property type="project" value="TreeGrafter"/>
</dbReference>
<comment type="caution">
    <text evidence="13">The sequence shown here is derived from an EMBL/GenBank/DDBJ whole genome shotgun (WGS) entry which is preliminary data.</text>
</comment>
<evidence type="ECO:0000256" key="6">
    <source>
        <dbReference type="ARBA" id="ARBA00022960"/>
    </source>
</evidence>
<accession>A0A6I3KQW4</accession>
<dbReference type="GO" id="GO:0005576">
    <property type="term" value="C:extracellular region"/>
    <property type="evidence" value="ECO:0007669"/>
    <property type="project" value="TreeGrafter"/>
</dbReference>
<dbReference type="GO" id="GO:0018104">
    <property type="term" value="P:peptidoglycan-protein cross-linking"/>
    <property type="evidence" value="ECO:0007669"/>
    <property type="project" value="TreeGrafter"/>
</dbReference>
<evidence type="ECO:0000256" key="5">
    <source>
        <dbReference type="ARBA" id="ARBA00022801"/>
    </source>
</evidence>
<feature type="domain" description="L,D-TPase catalytic" evidence="12">
    <location>
        <begin position="92"/>
        <end position="221"/>
    </location>
</feature>
<dbReference type="PANTHER" id="PTHR30582:SF24">
    <property type="entry name" value="L,D-TRANSPEPTIDASE ERFK_SRFK-RELATED"/>
    <property type="match status" value="1"/>
</dbReference>
<dbReference type="PANTHER" id="PTHR30582">
    <property type="entry name" value="L,D-TRANSPEPTIDASE"/>
    <property type="match status" value="1"/>
</dbReference>
<feature type="active site" description="Proton donor/acceptor" evidence="9">
    <location>
        <position position="181"/>
    </location>
</feature>
<dbReference type="Gene3D" id="2.40.440.10">
    <property type="entry name" value="L,D-transpeptidase catalytic domain-like"/>
    <property type="match status" value="1"/>
</dbReference>
<keyword evidence="6 9" id="KW-0133">Cell shape</keyword>
<dbReference type="SUPFAM" id="SSF141523">
    <property type="entry name" value="L,D-transpeptidase catalytic domain-like"/>
    <property type="match status" value="1"/>
</dbReference>
<evidence type="ECO:0000256" key="1">
    <source>
        <dbReference type="ARBA" id="ARBA00004752"/>
    </source>
</evidence>
<feature type="chain" id="PRO_5026276681" evidence="11">
    <location>
        <begin position="23"/>
        <end position="283"/>
    </location>
</feature>
<evidence type="ECO:0000256" key="9">
    <source>
        <dbReference type="PROSITE-ProRule" id="PRU01373"/>
    </source>
</evidence>
<evidence type="ECO:0000256" key="3">
    <source>
        <dbReference type="ARBA" id="ARBA00022676"/>
    </source>
</evidence>
<evidence type="ECO:0000256" key="7">
    <source>
        <dbReference type="ARBA" id="ARBA00022984"/>
    </source>
</evidence>
<dbReference type="InterPro" id="IPR038063">
    <property type="entry name" value="Transpep_catalytic_dom"/>
</dbReference>
<evidence type="ECO:0000313" key="14">
    <source>
        <dbReference type="Proteomes" id="UP000440694"/>
    </source>
</evidence>
<evidence type="ECO:0000256" key="8">
    <source>
        <dbReference type="ARBA" id="ARBA00023316"/>
    </source>
</evidence>
<feature type="compositionally biased region" description="Low complexity" evidence="10">
    <location>
        <begin position="232"/>
        <end position="241"/>
    </location>
</feature>
<dbReference type="Proteomes" id="UP000440694">
    <property type="component" value="Unassembled WGS sequence"/>
</dbReference>
<dbReference type="GO" id="GO:0071555">
    <property type="term" value="P:cell wall organization"/>
    <property type="evidence" value="ECO:0007669"/>
    <property type="project" value="UniProtKB-UniRule"/>
</dbReference>
<evidence type="ECO:0000256" key="11">
    <source>
        <dbReference type="SAM" id="SignalP"/>
    </source>
</evidence>
<keyword evidence="8 9" id="KW-0961">Cell wall biogenesis/degradation</keyword>
<dbReference type="FunFam" id="2.40.440.10:FF:000002">
    <property type="entry name" value="L,D-transpeptidase ErfK/SrfK"/>
    <property type="match status" value="1"/>
</dbReference>
<protein>
    <submittedName>
        <fullName evidence="13">L,D-transpeptidase family protein</fullName>
    </submittedName>
</protein>
<keyword evidence="5" id="KW-0378">Hydrolase</keyword>
<dbReference type="GO" id="GO:0016757">
    <property type="term" value="F:glycosyltransferase activity"/>
    <property type="evidence" value="ECO:0007669"/>
    <property type="project" value="UniProtKB-KW"/>
</dbReference>
<dbReference type="InterPro" id="IPR005490">
    <property type="entry name" value="LD_TPept_cat_dom"/>
</dbReference>
<reference evidence="13 14" key="1">
    <citation type="submission" date="2019-11" db="EMBL/GenBank/DDBJ databases">
        <title>Identification of a novel strain.</title>
        <authorList>
            <person name="Xu Q."/>
            <person name="Wang G."/>
        </authorList>
    </citation>
    <scope>NUCLEOTIDE SEQUENCE [LARGE SCALE GENOMIC DNA]</scope>
    <source>
        <strain evidence="14">xq</strain>
    </source>
</reference>
<evidence type="ECO:0000256" key="4">
    <source>
        <dbReference type="ARBA" id="ARBA00022679"/>
    </source>
</evidence>
<dbReference type="EMBL" id="WMBQ01000002">
    <property type="protein sequence ID" value="MTD95896.1"/>
    <property type="molecule type" value="Genomic_DNA"/>
</dbReference>
<evidence type="ECO:0000256" key="10">
    <source>
        <dbReference type="SAM" id="MobiDB-lite"/>
    </source>
</evidence>
<dbReference type="AlphaFoldDB" id="A0A6I3KQW4"/>
<sequence length="283" mass="31675">MWRAALAAATVVTLADAAPAQAQFYGYENYGRGPFWEQRPRNRQQWRNDYDDDWGYDGDYRREPITRSGGARPAISPIAPPKVAFHSNFAPNSIVIDSGGRALYFVLSATEAYQYPISVGREGFSWTGTEVISRQQAWPDWHPPKEMIARDPRLPDKMTGGVKNPLGALALYLGNTLYRIHGTNEPQSIGRAASSGCFRMMNENVLHLASLAKVGTPVTVVKQLPNQMVAARPSRPPVVEAAPEEEPFAREAPGRDLPPDYEDPRLYEPYDRDERLDRYGDPL</sequence>
<feature type="active site" description="Nucleophile" evidence="9">
    <location>
        <position position="197"/>
    </location>
</feature>
<organism evidence="13 14">
    <name type="scientific">Hyphomicrobium album</name>
    <dbReference type="NCBI Taxonomy" id="2665159"/>
    <lineage>
        <taxon>Bacteria</taxon>
        <taxon>Pseudomonadati</taxon>
        <taxon>Pseudomonadota</taxon>
        <taxon>Alphaproteobacteria</taxon>
        <taxon>Hyphomicrobiales</taxon>
        <taxon>Hyphomicrobiaceae</taxon>
        <taxon>Hyphomicrobium</taxon>
    </lineage>
</organism>
<evidence type="ECO:0000256" key="2">
    <source>
        <dbReference type="ARBA" id="ARBA00005992"/>
    </source>
</evidence>
<dbReference type="CDD" id="cd16913">
    <property type="entry name" value="YkuD_like"/>
    <property type="match status" value="1"/>
</dbReference>
<feature type="compositionally biased region" description="Basic and acidic residues" evidence="10">
    <location>
        <begin position="247"/>
        <end position="283"/>
    </location>
</feature>
<dbReference type="UniPathway" id="UPA00219"/>
<proteinExistence type="inferred from homology"/>
<dbReference type="InterPro" id="IPR050979">
    <property type="entry name" value="LD-transpeptidase"/>
</dbReference>
<comment type="pathway">
    <text evidence="1 9">Cell wall biogenesis; peptidoglycan biosynthesis.</text>
</comment>
<keyword evidence="7 9" id="KW-0573">Peptidoglycan synthesis</keyword>
<keyword evidence="11" id="KW-0732">Signal</keyword>
<feature type="signal peptide" evidence="11">
    <location>
        <begin position="1"/>
        <end position="22"/>
    </location>
</feature>
<dbReference type="PROSITE" id="PS52029">
    <property type="entry name" value="LD_TPASE"/>
    <property type="match status" value="1"/>
</dbReference>
<keyword evidence="4" id="KW-0808">Transferase</keyword>
<comment type="similarity">
    <text evidence="2">Belongs to the YkuD family.</text>
</comment>
<keyword evidence="3" id="KW-0328">Glycosyltransferase</keyword>
<evidence type="ECO:0000259" key="12">
    <source>
        <dbReference type="PROSITE" id="PS52029"/>
    </source>
</evidence>
<dbReference type="GO" id="GO:0008360">
    <property type="term" value="P:regulation of cell shape"/>
    <property type="evidence" value="ECO:0007669"/>
    <property type="project" value="UniProtKB-UniRule"/>
</dbReference>
<feature type="region of interest" description="Disordered" evidence="10">
    <location>
        <begin position="232"/>
        <end position="283"/>
    </location>
</feature>
<dbReference type="Pfam" id="PF03734">
    <property type="entry name" value="YkuD"/>
    <property type="match status" value="1"/>
</dbReference>
<name>A0A6I3KQW4_9HYPH</name>